<proteinExistence type="predicted"/>
<dbReference type="AlphaFoldDB" id="A0A9N9LBJ5"/>
<dbReference type="PANTHER" id="PTHR36681">
    <property type="entry name" value="NUCLEAR GTPASE, GERMINAL CENTER-ASSOCIATED, TANDEM DUPLICATE 3"/>
    <property type="match status" value="1"/>
</dbReference>
<evidence type="ECO:0008006" key="5">
    <source>
        <dbReference type="Google" id="ProtNLM"/>
    </source>
</evidence>
<evidence type="ECO:0000259" key="1">
    <source>
        <dbReference type="Pfam" id="PF00350"/>
    </source>
</evidence>
<feature type="domain" description="DUF7605" evidence="2">
    <location>
        <begin position="518"/>
        <end position="690"/>
    </location>
</feature>
<dbReference type="Proteomes" id="UP000701801">
    <property type="component" value="Unassembled WGS sequence"/>
</dbReference>
<dbReference type="PANTHER" id="PTHR36681:SF3">
    <property type="entry name" value="NUCLEAR GTPASE, GERMINAL CENTER-ASSOCIATED, TANDEM DUPLICATE 3"/>
    <property type="match status" value="1"/>
</dbReference>
<dbReference type="Gene3D" id="3.40.50.300">
    <property type="entry name" value="P-loop containing nucleotide triphosphate hydrolases"/>
    <property type="match status" value="2"/>
</dbReference>
<feature type="domain" description="Dynamin N-terminal" evidence="1">
    <location>
        <begin position="56"/>
        <end position="270"/>
    </location>
</feature>
<gene>
    <name evidence="3" type="ORF">HYALB_00010994</name>
</gene>
<evidence type="ECO:0000259" key="2">
    <source>
        <dbReference type="Pfam" id="PF24564"/>
    </source>
</evidence>
<dbReference type="OrthoDB" id="3598281at2759"/>
<evidence type="ECO:0000313" key="3">
    <source>
        <dbReference type="EMBL" id="CAG8972215.1"/>
    </source>
</evidence>
<reference evidence="3" key="1">
    <citation type="submission" date="2021-07" db="EMBL/GenBank/DDBJ databases">
        <authorList>
            <person name="Durling M."/>
        </authorList>
    </citation>
    <scope>NUCLEOTIDE SEQUENCE</scope>
</reference>
<dbReference type="InterPro" id="IPR045063">
    <property type="entry name" value="Dynamin_N"/>
</dbReference>
<dbReference type="CDD" id="cd00882">
    <property type="entry name" value="Ras_like_GTPase"/>
    <property type="match status" value="1"/>
</dbReference>
<accession>A0A9N9LBJ5</accession>
<organism evidence="3 4">
    <name type="scientific">Hymenoscyphus albidus</name>
    <dbReference type="NCBI Taxonomy" id="595503"/>
    <lineage>
        <taxon>Eukaryota</taxon>
        <taxon>Fungi</taxon>
        <taxon>Dikarya</taxon>
        <taxon>Ascomycota</taxon>
        <taxon>Pezizomycotina</taxon>
        <taxon>Leotiomycetes</taxon>
        <taxon>Helotiales</taxon>
        <taxon>Helotiaceae</taxon>
        <taxon>Hymenoscyphus</taxon>
    </lineage>
</organism>
<dbReference type="InterPro" id="IPR027417">
    <property type="entry name" value="P-loop_NTPase"/>
</dbReference>
<comment type="caution">
    <text evidence="3">The sequence shown here is derived from an EMBL/GenBank/DDBJ whole genome shotgun (WGS) entry which is preliminary data.</text>
</comment>
<dbReference type="Pfam" id="PF00350">
    <property type="entry name" value="Dynamin_N"/>
    <property type="match status" value="1"/>
</dbReference>
<dbReference type="Pfam" id="PF24564">
    <property type="entry name" value="DUF7605"/>
    <property type="match status" value="1"/>
</dbReference>
<keyword evidence="4" id="KW-1185">Reference proteome</keyword>
<name>A0A9N9LBJ5_9HELO</name>
<dbReference type="SUPFAM" id="SSF52540">
    <property type="entry name" value="P-loop containing nucleoside triphosphate hydrolases"/>
    <property type="match status" value="1"/>
</dbReference>
<protein>
    <recommendedName>
        <fullName evidence="5">G domain-containing protein</fullName>
    </recommendedName>
</protein>
<sequence length="777" mass="89280">MEQHIKDAIEQGKEISGVLADALQRTLADHDRPNLQRILKLAEELRHYQSPVEFTIGLIGDSGVGKSSLINCLLGSKNLAKTVECMGNLEMEDLLRQSVLDYVRYHLLDTADERPDSSEMERLKKKADTAWGILSGAFENLEECRESFFQDRERNTDDLIRTVLDWRGERQWPRGFNENTVVHTSDNEEDCTRWRDEFLVSWIWPFIKVIRVYCKGSVLENGIVLVDLPWFRDVNTARMRIAEMRLKHCDEIFLVTELDRAITNQDVQNILLRQLGRDFNSLQRRQGAAIICTKAEDLVRTTEILNVVPHSAAFTREINTLREKIRGADEDDIAATSDKHKAELNHLLMSCRNKHVEESFRARYRSQKLQRKISIFCVSNTLYQRGIDLQERTERAQRRNQRLSNIGARTSAAKQKLDSSGIPAVYEFISRIPSNSQTEETKHYLNARVLTLIQQIGLWLNARVAGEEAIEPGASGRINEIQTELRGIFDTSVRVSHDQLTQAKHQMLVRPLTQGTNRWGTAALSTVQTMFESIPRQWHPATFLDFWNNDGAHFTNSRPYTDWNEIIIRAMVEDIQPSEKEFLDESQKILDTFKRSTHSGLTLIRPKLAQLQRIDDFILTFPRRHQTLEYEIEAITTSYLKQLQTISHDLLKSHSSSFVMQRMQPMYNEIDSGNGVTKRRTERLKRQISGDPKLFKVITRLFLAALEALLGDVTTKLQQAVNNCSAEIENDLNLVRGEEVPAVQENDLRVLCTVWEEASANREIAAEALEEATRAQA</sequence>
<dbReference type="InterPro" id="IPR056024">
    <property type="entry name" value="DUF7605"/>
</dbReference>
<dbReference type="EMBL" id="CAJVRM010000039">
    <property type="protein sequence ID" value="CAG8972215.1"/>
    <property type="molecule type" value="Genomic_DNA"/>
</dbReference>
<evidence type="ECO:0000313" key="4">
    <source>
        <dbReference type="Proteomes" id="UP000701801"/>
    </source>
</evidence>